<comment type="caution">
    <text evidence="1">The sequence shown here is derived from an EMBL/GenBank/DDBJ whole genome shotgun (WGS) entry which is preliminary data.</text>
</comment>
<dbReference type="EMBL" id="BPEU01000013">
    <property type="protein sequence ID" value="GIU40931.1"/>
    <property type="molecule type" value="Genomic_DNA"/>
</dbReference>
<evidence type="ECO:0008006" key="3">
    <source>
        <dbReference type="Google" id="ProtNLM"/>
    </source>
</evidence>
<evidence type="ECO:0000313" key="2">
    <source>
        <dbReference type="Proteomes" id="UP000773469"/>
    </source>
</evidence>
<keyword evidence="2" id="KW-1185">Reference proteome</keyword>
<evidence type="ECO:0000313" key="1">
    <source>
        <dbReference type="EMBL" id="GIU40931.1"/>
    </source>
</evidence>
<name>A0ABQ4P0B9_SHECO</name>
<protein>
    <recommendedName>
        <fullName evidence="3">TMhelix containing protein</fullName>
    </recommendedName>
</protein>
<sequence length="49" mass="5612">MKLVFLVLGVVAGIYISWEYPDVAIQIFSNFINFCQWLWQAITSMIQGG</sequence>
<reference evidence="1 2" key="1">
    <citation type="submission" date="2021-05" db="EMBL/GenBank/DDBJ databases">
        <title>Molecular characterization for Shewanella algae harboring chromosomal blaOXA-55-like strains isolated from clinical and environment sample.</title>
        <authorList>
            <person name="Ohama Y."/>
            <person name="Aoki K."/>
            <person name="Harada S."/>
            <person name="Moriya K."/>
            <person name="Ishii Y."/>
            <person name="Tateda K."/>
        </authorList>
    </citation>
    <scope>NUCLEOTIDE SEQUENCE [LARGE SCALE GENOMIC DNA]</scope>
    <source>
        <strain evidence="1 2">MBTL60-118</strain>
    </source>
</reference>
<accession>A0ABQ4P0B9</accession>
<dbReference type="RefSeq" id="WP_220756889.1">
    <property type="nucleotide sequence ID" value="NZ_BPEU01000013.1"/>
</dbReference>
<gene>
    <name evidence="1" type="ORF">TUM3794_20070</name>
</gene>
<organism evidence="1 2">
    <name type="scientific">Shewanella colwelliana</name>
    <name type="common">Alteromonas colwelliana</name>
    <dbReference type="NCBI Taxonomy" id="23"/>
    <lineage>
        <taxon>Bacteria</taxon>
        <taxon>Pseudomonadati</taxon>
        <taxon>Pseudomonadota</taxon>
        <taxon>Gammaproteobacteria</taxon>
        <taxon>Alteromonadales</taxon>
        <taxon>Shewanellaceae</taxon>
        <taxon>Shewanella</taxon>
    </lineage>
</organism>
<dbReference type="Proteomes" id="UP000773469">
    <property type="component" value="Unassembled WGS sequence"/>
</dbReference>
<proteinExistence type="predicted"/>